<keyword evidence="2" id="KW-1185">Reference proteome</keyword>
<proteinExistence type="predicted"/>
<accession>A0AAV9ZVK5</accession>
<evidence type="ECO:0000313" key="1">
    <source>
        <dbReference type="EMBL" id="KAK6992813.1"/>
    </source>
</evidence>
<evidence type="ECO:0000313" key="2">
    <source>
        <dbReference type="Proteomes" id="UP001362999"/>
    </source>
</evidence>
<dbReference type="EMBL" id="JAWWNJ010000107">
    <property type="protein sequence ID" value="KAK6992813.1"/>
    <property type="molecule type" value="Genomic_DNA"/>
</dbReference>
<protein>
    <submittedName>
        <fullName evidence="1">Uncharacterized protein</fullName>
    </submittedName>
</protein>
<dbReference type="AlphaFoldDB" id="A0AAV9ZVK5"/>
<sequence>MAPALRLEPGRAKANSLTRVCWSSSSLLRWSKKPFQRVLRHRTKALRLEALHGVFKMNWKRQAPVQRVSGDAAELSCRASPFRNEEERRALERKQVQIVPVASLASI</sequence>
<comment type="caution">
    <text evidence="1">The sequence shown here is derived from an EMBL/GenBank/DDBJ whole genome shotgun (WGS) entry which is preliminary data.</text>
</comment>
<dbReference type="Proteomes" id="UP001362999">
    <property type="component" value="Unassembled WGS sequence"/>
</dbReference>
<organism evidence="1 2">
    <name type="scientific">Favolaschia claudopus</name>
    <dbReference type="NCBI Taxonomy" id="2862362"/>
    <lineage>
        <taxon>Eukaryota</taxon>
        <taxon>Fungi</taxon>
        <taxon>Dikarya</taxon>
        <taxon>Basidiomycota</taxon>
        <taxon>Agaricomycotina</taxon>
        <taxon>Agaricomycetes</taxon>
        <taxon>Agaricomycetidae</taxon>
        <taxon>Agaricales</taxon>
        <taxon>Marasmiineae</taxon>
        <taxon>Mycenaceae</taxon>
        <taxon>Favolaschia</taxon>
    </lineage>
</organism>
<reference evidence="1 2" key="1">
    <citation type="journal article" date="2024" name="J Genomics">
        <title>Draft genome sequencing and assembly of Favolaschia claudopus CIRM-BRFM 2984 isolated from oak limbs.</title>
        <authorList>
            <person name="Navarro D."/>
            <person name="Drula E."/>
            <person name="Chaduli D."/>
            <person name="Cazenave R."/>
            <person name="Ahrendt S."/>
            <person name="Wang J."/>
            <person name="Lipzen A."/>
            <person name="Daum C."/>
            <person name="Barry K."/>
            <person name="Grigoriev I.V."/>
            <person name="Favel A."/>
            <person name="Rosso M.N."/>
            <person name="Martin F."/>
        </authorList>
    </citation>
    <scope>NUCLEOTIDE SEQUENCE [LARGE SCALE GENOMIC DNA]</scope>
    <source>
        <strain evidence="1 2">CIRM-BRFM 2984</strain>
    </source>
</reference>
<gene>
    <name evidence="1" type="ORF">R3P38DRAFT_2802010</name>
</gene>
<name>A0AAV9ZVK5_9AGAR</name>